<feature type="compositionally biased region" description="Polar residues" evidence="1">
    <location>
        <begin position="42"/>
        <end position="60"/>
    </location>
</feature>
<dbReference type="InParanoid" id="D5GFT4"/>
<feature type="region of interest" description="Disordered" evidence="1">
    <location>
        <begin position="41"/>
        <end position="60"/>
    </location>
</feature>
<dbReference type="Proteomes" id="UP000006911">
    <property type="component" value="Unassembled WGS sequence"/>
</dbReference>
<evidence type="ECO:0000256" key="1">
    <source>
        <dbReference type="SAM" id="MobiDB-lite"/>
    </source>
</evidence>
<dbReference type="EMBL" id="FN430220">
    <property type="protein sequence ID" value="CAZ83377.1"/>
    <property type="molecule type" value="Genomic_DNA"/>
</dbReference>
<dbReference type="RefSeq" id="XP_002839186.1">
    <property type="nucleotide sequence ID" value="XM_002839140.1"/>
</dbReference>
<protein>
    <submittedName>
        <fullName evidence="2">(Perigord truffle) hypothetical protein</fullName>
    </submittedName>
</protein>
<dbReference type="GeneID" id="9187288"/>
<organism evidence="2 3">
    <name type="scientific">Tuber melanosporum (strain Mel28)</name>
    <name type="common">Perigord black truffle</name>
    <dbReference type="NCBI Taxonomy" id="656061"/>
    <lineage>
        <taxon>Eukaryota</taxon>
        <taxon>Fungi</taxon>
        <taxon>Dikarya</taxon>
        <taxon>Ascomycota</taxon>
        <taxon>Pezizomycotina</taxon>
        <taxon>Pezizomycetes</taxon>
        <taxon>Pezizales</taxon>
        <taxon>Tuberaceae</taxon>
        <taxon>Tuber</taxon>
    </lineage>
</organism>
<evidence type="ECO:0000313" key="2">
    <source>
        <dbReference type="EMBL" id="CAZ83377.1"/>
    </source>
</evidence>
<keyword evidence="3" id="KW-1185">Reference proteome</keyword>
<dbReference type="KEGG" id="tml:GSTUM_00007066001"/>
<gene>
    <name evidence="2" type="ORF">GSTUM_00007066001</name>
</gene>
<dbReference type="HOGENOM" id="CLU_1929124_0_0_1"/>
<reference evidence="2 3" key="1">
    <citation type="journal article" date="2010" name="Nature">
        <title>Perigord black truffle genome uncovers evolutionary origins and mechanisms of symbiosis.</title>
        <authorList>
            <person name="Martin F."/>
            <person name="Kohler A."/>
            <person name="Murat C."/>
            <person name="Balestrini R."/>
            <person name="Coutinho P.M."/>
            <person name="Jaillon O."/>
            <person name="Montanini B."/>
            <person name="Morin E."/>
            <person name="Noel B."/>
            <person name="Percudani R."/>
            <person name="Porcel B."/>
            <person name="Rubini A."/>
            <person name="Amicucci A."/>
            <person name="Amselem J."/>
            <person name="Anthouard V."/>
            <person name="Arcioni S."/>
            <person name="Artiguenave F."/>
            <person name="Aury J.M."/>
            <person name="Ballario P."/>
            <person name="Bolchi A."/>
            <person name="Brenna A."/>
            <person name="Brun A."/>
            <person name="Buee M."/>
            <person name="Cantarel B."/>
            <person name="Chevalier G."/>
            <person name="Couloux A."/>
            <person name="Da Silva C."/>
            <person name="Denoeud F."/>
            <person name="Duplessis S."/>
            <person name="Ghignone S."/>
            <person name="Hilselberger B."/>
            <person name="Iotti M."/>
            <person name="Marcais B."/>
            <person name="Mello A."/>
            <person name="Miranda M."/>
            <person name="Pacioni G."/>
            <person name="Quesneville H."/>
            <person name="Riccioni C."/>
            <person name="Ruotolo R."/>
            <person name="Splivallo R."/>
            <person name="Stocchi V."/>
            <person name="Tisserant E."/>
            <person name="Viscomi A.R."/>
            <person name="Zambonelli A."/>
            <person name="Zampieri E."/>
            <person name="Henrissat B."/>
            <person name="Lebrun M.H."/>
            <person name="Paolocci F."/>
            <person name="Bonfante P."/>
            <person name="Ottonello S."/>
            <person name="Wincker P."/>
        </authorList>
    </citation>
    <scope>NUCLEOTIDE SEQUENCE [LARGE SCALE GENOMIC DNA]</scope>
    <source>
        <strain evidence="2 3">Mel28</strain>
    </source>
</reference>
<proteinExistence type="predicted"/>
<evidence type="ECO:0000313" key="3">
    <source>
        <dbReference type="Proteomes" id="UP000006911"/>
    </source>
</evidence>
<sequence length="131" mass="14495">MAQVLGDPVSPAGDANDCLSNVKPTTCRSERCDTLLQHLTDEPNNLTTPKPTGTLGSTHLNGQTEKQFKKIHRVILPQENSQQSLGYLTPFQKILIHPIPINLPVPCPFLATPSLTVTRATKIRCEFREPR</sequence>
<dbReference type="AlphaFoldDB" id="D5GFT4"/>
<accession>D5GFT4</accession>
<name>D5GFT4_TUBMM</name>